<dbReference type="Proteomes" id="UP000077245">
    <property type="component" value="Unassembled WGS sequence"/>
</dbReference>
<evidence type="ECO:0000313" key="2">
    <source>
        <dbReference type="Proteomes" id="UP000077245"/>
    </source>
</evidence>
<dbReference type="SUPFAM" id="SSF46785">
    <property type="entry name" value="Winged helix' DNA-binding domain"/>
    <property type="match status" value="1"/>
</dbReference>
<dbReference type="STRING" id="49547.MBCUR_12030"/>
<gene>
    <name evidence="1" type="ORF">MBCUR_12030</name>
</gene>
<dbReference type="InterPro" id="IPR036388">
    <property type="entry name" value="WH-like_DNA-bd_sf"/>
</dbReference>
<dbReference type="OrthoDB" id="77274at2157"/>
<organism evidence="1 2">
    <name type="scientific">Methanobrevibacter curvatus</name>
    <dbReference type="NCBI Taxonomy" id="49547"/>
    <lineage>
        <taxon>Archaea</taxon>
        <taxon>Methanobacteriati</taxon>
        <taxon>Methanobacteriota</taxon>
        <taxon>Methanomada group</taxon>
        <taxon>Methanobacteria</taxon>
        <taxon>Methanobacteriales</taxon>
        <taxon>Methanobacteriaceae</taxon>
        <taxon>Methanobrevibacter</taxon>
    </lineage>
</organism>
<dbReference type="RefSeq" id="WP_067091546.1">
    <property type="nucleotide sequence ID" value="NZ_LWMV01000175.1"/>
</dbReference>
<dbReference type="Gene3D" id="1.10.10.10">
    <property type="entry name" value="Winged helix-like DNA-binding domain superfamily/Winged helix DNA-binding domain"/>
    <property type="match status" value="1"/>
</dbReference>
<name>A0A166AHV2_9EURY</name>
<keyword evidence="2" id="KW-1185">Reference proteome</keyword>
<dbReference type="EMBL" id="LWMV01000175">
    <property type="protein sequence ID" value="KZX12051.1"/>
    <property type="molecule type" value="Genomic_DNA"/>
</dbReference>
<evidence type="ECO:0000313" key="1">
    <source>
        <dbReference type="EMBL" id="KZX12051.1"/>
    </source>
</evidence>
<protein>
    <submittedName>
        <fullName evidence="1">MarR family protein</fullName>
    </submittedName>
</protein>
<reference evidence="1 2" key="1">
    <citation type="submission" date="2016-04" db="EMBL/GenBank/DDBJ databases">
        <title>Genome sequence of Methanobrevibacter curvatus DSM 11111.</title>
        <authorList>
            <person name="Poehlein A."/>
            <person name="Seedorf H."/>
            <person name="Daniel R."/>
        </authorList>
    </citation>
    <scope>NUCLEOTIDE SEQUENCE [LARGE SCALE GENOMIC DNA]</scope>
    <source>
        <strain evidence="1 2">DSM 11111</strain>
    </source>
</reference>
<dbReference type="Pfam" id="PF25212">
    <property type="entry name" value="HVO_A0114"/>
    <property type="match status" value="1"/>
</dbReference>
<comment type="caution">
    <text evidence="1">The sequence shown here is derived from an EMBL/GenBank/DDBJ whole genome shotgun (WGS) entry which is preliminary data.</text>
</comment>
<dbReference type="AlphaFoldDB" id="A0A166AHV2"/>
<accession>A0A166AHV2</accession>
<proteinExistence type="predicted"/>
<dbReference type="InterPro" id="IPR036390">
    <property type="entry name" value="WH_DNA-bd_sf"/>
</dbReference>
<sequence length="140" mass="16278">MIISLIKEQSTKEYDEQMKKEYGSMEKLEKLLEKTPENTLYFDLQNWKLLLENPEEPIIKKEVIITDKISIGENEIQILNIIKNEKPKSVREIALKIKKDPANINNKINHLAKEGLISFKKGLKNSKIPTLTYDKIEIAI</sequence>
<dbReference type="PATRIC" id="fig|49547.3.peg.1292"/>